<name>A0A9D4IG48_DREPO</name>
<reference evidence="1" key="1">
    <citation type="journal article" date="2019" name="bioRxiv">
        <title>The Genome of the Zebra Mussel, Dreissena polymorpha: A Resource for Invasive Species Research.</title>
        <authorList>
            <person name="McCartney M.A."/>
            <person name="Auch B."/>
            <person name="Kono T."/>
            <person name="Mallez S."/>
            <person name="Zhang Y."/>
            <person name="Obille A."/>
            <person name="Becker A."/>
            <person name="Abrahante J.E."/>
            <person name="Garbe J."/>
            <person name="Badalamenti J.P."/>
            <person name="Herman A."/>
            <person name="Mangelson H."/>
            <person name="Liachko I."/>
            <person name="Sullivan S."/>
            <person name="Sone E.D."/>
            <person name="Koren S."/>
            <person name="Silverstein K.A.T."/>
            <person name="Beckman K.B."/>
            <person name="Gohl D.M."/>
        </authorList>
    </citation>
    <scope>NUCLEOTIDE SEQUENCE</scope>
    <source>
        <strain evidence="1">Duluth1</strain>
        <tissue evidence="1">Whole animal</tissue>
    </source>
</reference>
<evidence type="ECO:0000313" key="2">
    <source>
        <dbReference type="Proteomes" id="UP000828390"/>
    </source>
</evidence>
<protein>
    <submittedName>
        <fullName evidence="1">Uncharacterized protein</fullName>
    </submittedName>
</protein>
<evidence type="ECO:0000313" key="1">
    <source>
        <dbReference type="EMBL" id="KAH3771202.1"/>
    </source>
</evidence>
<dbReference type="InterPro" id="IPR023214">
    <property type="entry name" value="HAD_sf"/>
</dbReference>
<dbReference type="Proteomes" id="UP000828390">
    <property type="component" value="Unassembled WGS sequence"/>
</dbReference>
<accession>A0A9D4IG48</accession>
<sequence length="106" mass="12243">MSTPYGSMTTRFGRFGLTDTLTSSCLSNKCNYQLFCKIATYSDLGIYKEECAKLVKLFGWEEYIDYHETYPGSDISFRQIKIASGSEFCDMLYFDDEKEHLAELAY</sequence>
<gene>
    <name evidence="1" type="ORF">DPMN_172506</name>
</gene>
<reference evidence="1" key="2">
    <citation type="submission" date="2020-11" db="EMBL/GenBank/DDBJ databases">
        <authorList>
            <person name="McCartney M.A."/>
            <person name="Auch B."/>
            <person name="Kono T."/>
            <person name="Mallez S."/>
            <person name="Becker A."/>
            <person name="Gohl D.M."/>
            <person name="Silverstein K.A.T."/>
            <person name="Koren S."/>
            <person name="Bechman K.B."/>
            <person name="Herman A."/>
            <person name="Abrahante J.E."/>
            <person name="Garbe J."/>
        </authorList>
    </citation>
    <scope>NUCLEOTIDE SEQUENCE</scope>
    <source>
        <strain evidence="1">Duluth1</strain>
        <tissue evidence="1">Whole animal</tissue>
    </source>
</reference>
<dbReference type="Gene3D" id="3.40.50.1000">
    <property type="entry name" value="HAD superfamily/HAD-like"/>
    <property type="match status" value="1"/>
</dbReference>
<dbReference type="EMBL" id="JAIWYP010000009">
    <property type="protein sequence ID" value="KAH3771202.1"/>
    <property type="molecule type" value="Genomic_DNA"/>
</dbReference>
<proteinExistence type="predicted"/>
<comment type="caution">
    <text evidence="1">The sequence shown here is derived from an EMBL/GenBank/DDBJ whole genome shotgun (WGS) entry which is preliminary data.</text>
</comment>
<keyword evidence="2" id="KW-1185">Reference proteome</keyword>
<organism evidence="1 2">
    <name type="scientific">Dreissena polymorpha</name>
    <name type="common">Zebra mussel</name>
    <name type="synonym">Mytilus polymorpha</name>
    <dbReference type="NCBI Taxonomy" id="45954"/>
    <lineage>
        <taxon>Eukaryota</taxon>
        <taxon>Metazoa</taxon>
        <taxon>Spiralia</taxon>
        <taxon>Lophotrochozoa</taxon>
        <taxon>Mollusca</taxon>
        <taxon>Bivalvia</taxon>
        <taxon>Autobranchia</taxon>
        <taxon>Heteroconchia</taxon>
        <taxon>Euheterodonta</taxon>
        <taxon>Imparidentia</taxon>
        <taxon>Neoheterodontei</taxon>
        <taxon>Myida</taxon>
        <taxon>Dreissenoidea</taxon>
        <taxon>Dreissenidae</taxon>
        <taxon>Dreissena</taxon>
    </lineage>
</organism>
<dbReference type="AlphaFoldDB" id="A0A9D4IG48"/>